<evidence type="ECO:0000313" key="5">
    <source>
        <dbReference type="Proteomes" id="UP000696485"/>
    </source>
</evidence>
<gene>
    <name evidence="4" type="ORF">BG006_008800</name>
</gene>
<dbReference type="GO" id="GO:0003723">
    <property type="term" value="F:RNA binding"/>
    <property type="evidence" value="ECO:0007669"/>
    <property type="project" value="UniProtKB-UniRule"/>
</dbReference>
<proteinExistence type="predicted"/>
<organism evidence="4 5">
    <name type="scientific">Podila minutissima</name>
    <dbReference type="NCBI Taxonomy" id="64525"/>
    <lineage>
        <taxon>Eukaryota</taxon>
        <taxon>Fungi</taxon>
        <taxon>Fungi incertae sedis</taxon>
        <taxon>Mucoromycota</taxon>
        <taxon>Mortierellomycotina</taxon>
        <taxon>Mortierellomycetes</taxon>
        <taxon>Mortierellales</taxon>
        <taxon>Mortierellaceae</taxon>
        <taxon>Podila</taxon>
    </lineage>
</organism>
<evidence type="ECO:0000256" key="1">
    <source>
        <dbReference type="PROSITE-ProRule" id="PRU00176"/>
    </source>
</evidence>
<dbReference type="Gene3D" id="3.30.70.330">
    <property type="match status" value="1"/>
</dbReference>
<dbReference type="CDD" id="cd00590">
    <property type="entry name" value="RRM_SF"/>
    <property type="match status" value="1"/>
</dbReference>
<feature type="region of interest" description="Disordered" evidence="2">
    <location>
        <begin position="156"/>
        <end position="178"/>
    </location>
</feature>
<comment type="caution">
    <text evidence="4">The sequence shown here is derived from an EMBL/GenBank/DDBJ whole genome shotgun (WGS) entry which is preliminary data.</text>
</comment>
<dbReference type="Proteomes" id="UP000696485">
    <property type="component" value="Unassembled WGS sequence"/>
</dbReference>
<sequence>MGIIRRCFQRCNDDNHGSSSVRIFERENKPYDLRDDINEIKYERLRKTPKQQRKEKNQKKIQDKYMRTVIVNNLHPTTTVEDLKMAVIDFGRIYSATISCTFDSNQFRRQGNALLEFGDIQTMVRACNMDGAVLHSRTIRVSPKRFTIGIIKGPATDDGYGPRHGHEHGRSDGAGNALGRSRNIINIERGPRHNDLGTRTQYPRSFLNSQVKSSTPYGMLKRV</sequence>
<feature type="domain" description="RRM" evidence="3">
    <location>
        <begin position="67"/>
        <end position="146"/>
    </location>
</feature>
<dbReference type="PROSITE" id="PS50102">
    <property type="entry name" value="RRM"/>
    <property type="match status" value="1"/>
</dbReference>
<dbReference type="SUPFAM" id="SSF54928">
    <property type="entry name" value="RNA-binding domain, RBD"/>
    <property type="match status" value="1"/>
</dbReference>
<accession>A0A9P5SR33</accession>
<reference evidence="4" key="1">
    <citation type="journal article" date="2020" name="Fungal Divers.">
        <title>Resolving the Mortierellaceae phylogeny through synthesis of multi-gene phylogenetics and phylogenomics.</title>
        <authorList>
            <person name="Vandepol N."/>
            <person name="Liber J."/>
            <person name="Desiro A."/>
            <person name="Na H."/>
            <person name="Kennedy M."/>
            <person name="Barry K."/>
            <person name="Grigoriev I.V."/>
            <person name="Miller A.N."/>
            <person name="O'Donnell K."/>
            <person name="Stajich J.E."/>
            <person name="Bonito G."/>
        </authorList>
    </citation>
    <scope>NUCLEOTIDE SEQUENCE</scope>
    <source>
        <strain evidence="4">NVP1</strain>
    </source>
</reference>
<keyword evidence="1" id="KW-0694">RNA-binding</keyword>
<dbReference type="SMART" id="SM00360">
    <property type="entry name" value="RRM"/>
    <property type="match status" value="1"/>
</dbReference>
<evidence type="ECO:0000313" key="4">
    <source>
        <dbReference type="EMBL" id="KAF9336393.1"/>
    </source>
</evidence>
<evidence type="ECO:0000259" key="3">
    <source>
        <dbReference type="PROSITE" id="PS50102"/>
    </source>
</evidence>
<dbReference type="InterPro" id="IPR035979">
    <property type="entry name" value="RBD_domain_sf"/>
</dbReference>
<dbReference type="InterPro" id="IPR000504">
    <property type="entry name" value="RRM_dom"/>
</dbReference>
<keyword evidence="5" id="KW-1185">Reference proteome</keyword>
<dbReference type="EMBL" id="JAAAUY010000061">
    <property type="protein sequence ID" value="KAF9336393.1"/>
    <property type="molecule type" value="Genomic_DNA"/>
</dbReference>
<protein>
    <recommendedName>
        <fullName evidence="3">RRM domain-containing protein</fullName>
    </recommendedName>
</protein>
<dbReference type="Pfam" id="PF00076">
    <property type="entry name" value="RRM_1"/>
    <property type="match status" value="1"/>
</dbReference>
<name>A0A9P5SR33_9FUNG</name>
<evidence type="ECO:0000256" key="2">
    <source>
        <dbReference type="SAM" id="MobiDB-lite"/>
    </source>
</evidence>
<dbReference type="InterPro" id="IPR012677">
    <property type="entry name" value="Nucleotide-bd_a/b_plait_sf"/>
</dbReference>
<dbReference type="AlphaFoldDB" id="A0A9P5SR33"/>